<dbReference type="Gene3D" id="1.10.287.130">
    <property type="match status" value="1"/>
</dbReference>
<dbReference type="InterPro" id="IPR036097">
    <property type="entry name" value="HisK_dim/P_sf"/>
</dbReference>
<evidence type="ECO:0000256" key="3">
    <source>
        <dbReference type="ARBA" id="ARBA00022553"/>
    </source>
</evidence>
<keyword evidence="6 14" id="KW-0418">Kinase</keyword>
<reference evidence="14 15" key="1">
    <citation type="submission" date="2016-10" db="EMBL/GenBank/DDBJ databases">
        <authorList>
            <person name="de Groot N.N."/>
        </authorList>
    </citation>
    <scope>NUCLEOTIDE SEQUENCE [LARGE SCALE GENOMIC DNA]</scope>
    <source>
        <strain evidence="14 15">DSM 25927</strain>
    </source>
</reference>
<dbReference type="PROSITE" id="PS50112">
    <property type="entry name" value="PAS"/>
    <property type="match status" value="2"/>
</dbReference>
<sequence length="504" mass="55499">MSNADTLSIAGDPLRALLDAAVDAIILIDTRGRIIRFSNSAERLFGYRAEEVQGQNIGMLMPAPDANRHDAYMERYASTGERRIIGIGREVQARDRAGRVFPVDLSVGEYVSGNVHGFVGIIRDISERKRHEAQLRQNTEELRLIFEYAPTAMLITDLRGMILRANRACAELFGYQIAAMLGGAHQSLVFAEDRENAAELLADLLEQSGECRCELRYCRRDGSVMHTMLYSAVATDAQGQQQFVISEIVDRTALLAANREAETLRARLTHATRVGQLGEMVSGIAHEVNQPLTAIANYASACRRLLQSGRATPEDLVAPMDKIAAQAERAGQVIRGLRNLARRQDGQRTQLDLNALVGEIMPLVEFESRQAGILLRTHLHQALPPVSADGVQIQQVVLNLIRNALEAMSEQRHGEVIDIETDIPEPGYVEVRVSDRGPGISPQAASRLFEPFYTTKQQGMGLGLSICQSIAHAHGGLLSYYRNEFRGATFALRLPQAEPNKGNG</sequence>
<dbReference type="Gene3D" id="3.30.450.20">
    <property type="entry name" value="PAS domain"/>
    <property type="match status" value="2"/>
</dbReference>
<dbReference type="OrthoDB" id="9772100at2"/>
<dbReference type="FunFam" id="3.30.450.20:FF:000060">
    <property type="entry name" value="Sensor protein FixL"/>
    <property type="match status" value="1"/>
</dbReference>
<dbReference type="Proteomes" id="UP000199233">
    <property type="component" value="Unassembled WGS sequence"/>
</dbReference>
<dbReference type="InterPro" id="IPR036890">
    <property type="entry name" value="HATPase_C_sf"/>
</dbReference>
<dbReference type="SUPFAM" id="SSF47384">
    <property type="entry name" value="Homodimeric domain of signal transducing histidine kinase"/>
    <property type="match status" value="1"/>
</dbReference>
<dbReference type="SMART" id="SM00091">
    <property type="entry name" value="PAS"/>
    <property type="match status" value="2"/>
</dbReference>
<evidence type="ECO:0000256" key="10">
    <source>
        <dbReference type="ARBA" id="ARBA00070616"/>
    </source>
</evidence>
<dbReference type="SUPFAM" id="SSF55874">
    <property type="entry name" value="ATPase domain of HSP90 chaperone/DNA topoisomerase II/histidine kinase"/>
    <property type="match status" value="1"/>
</dbReference>
<dbReference type="SMART" id="SM00388">
    <property type="entry name" value="HisKA"/>
    <property type="match status" value="1"/>
</dbReference>
<dbReference type="InterPro" id="IPR004358">
    <property type="entry name" value="Sig_transdc_His_kin-like_C"/>
</dbReference>
<evidence type="ECO:0000259" key="12">
    <source>
        <dbReference type="PROSITE" id="PS50112"/>
    </source>
</evidence>
<dbReference type="EMBL" id="FOFS01000001">
    <property type="protein sequence ID" value="SEP65733.1"/>
    <property type="molecule type" value="Genomic_DNA"/>
</dbReference>
<dbReference type="CDD" id="cd00082">
    <property type="entry name" value="HisKA"/>
    <property type="match status" value="1"/>
</dbReference>
<keyword evidence="15" id="KW-1185">Reference proteome</keyword>
<dbReference type="PROSITE" id="PS50113">
    <property type="entry name" value="PAC"/>
    <property type="match status" value="1"/>
</dbReference>
<feature type="domain" description="Histidine kinase" evidence="11">
    <location>
        <begin position="283"/>
        <end position="498"/>
    </location>
</feature>
<feature type="domain" description="PAC" evidence="13">
    <location>
        <begin position="87"/>
        <end position="137"/>
    </location>
</feature>
<dbReference type="SMART" id="SM00387">
    <property type="entry name" value="HATPase_c"/>
    <property type="match status" value="1"/>
</dbReference>
<dbReference type="InterPro" id="IPR000014">
    <property type="entry name" value="PAS"/>
</dbReference>
<dbReference type="InterPro" id="IPR001610">
    <property type="entry name" value="PAC"/>
</dbReference>
<dbReference type="PRINTS" id="PR00344">
    <property type="entry name" value="BCTRLSENSOR"/>
</dbReference>
<name>A0A1H8ZNE2_9GAMM</name>
<dbReference type="InterPro" id="IPR035965">
    <property type="entry name" value="PAS-like_dom_sf"/>
</dbReference>
<proteinExistence type="predicted"/>
<keyword evidence="7" id="KW-0067">ATP-binding</keyword>
<accession>A0A1H8ZNE2</accession>
<dbReference type="GO" id="GO:0000155">
    <property type="term" value="F:phosphorelay sensor kinase activity"/>
    <property type="evidence" value="ECO:0007669"/>
    <property type="project" value="InterPro"/>
</dbReference>
<protein>
    <recommendedName>
        <fullName evidence="10">Sensor protein FixL</fullName>
        <ecNumber evidence="2">2.7.13.3</ecNumber>
    </recommendedName>
</protein>
<dbReference type="Pfam" id="PF02518">
    <property type="entry name" value="HATPase_c"/>
    <property type="match status" value="1"/>
</dbReference>
<dbReference type="SMART" id="SM00086">
    <property type="entry name" value="PAC"/>
    <property type="match status" value="2"/>
</dbReference>
<evidence type="ECO:0000256" key="2">
    <source>
        <dbReference type="ARBA" id="ARBA00012438"/>
    </source>
</evidence>
<dbReference type="InterPro" id="IPR013767">
    <property type="entry name" value="PAS_fold"/>
</dbReference>
<dbReference type="EC" id="2.7.13.3" evidence="2"/>
<dbReference type="PANTHER" id="PTHR43065">
    <property type="entry name" value="SENSOR HISTIDINE KINASE"/>
    <property type="match status" value="1"/>
</dbReference>
<gene>
    <name evidence="14" type="ORF">SAMN04488038_101100</name>
</gene>
<feature type="domain" description="PAS" evidence="12">
    <location>
        <begin position="10"/>
        <end position="80"/>
    </location>
</feature>
<dbReference type="InterPro" id="IPR005467">
    <property type="entry name" value="His_kinase_dom"/>
</dbReference>
<keyword evidence="4" id="KW-0808">Transferase</keyword>
<dbReference type="RefSeq" id="WP_093280605.1">
    <property type="nucleotide sequence ID" value="NZ_FOFS01000001.1"/>
</dbReference>
<evidence type="ECO:0000313" key="14">
    <source>
        <dbReference type="EMBL" id="SEP65733.1"/>
    </source>
</evidence>
<dbReference type="Pfam" id="PF13426">
    <property type="entry name" value="PAS_9"/>
    <property type="match status" value="1"/>
</dbReference>
<evidence type="ECO:0000256" key="8">
    <source>
        <dbReference type="ARBA" id="ARBA00023012"/>
    </source>
</evidence>
<dbReference type="STRING" id="489703.SAMN04488038_101100"/>
<keyword evidence="8" id="KW-0902">Two-component regulatory system</keyword>
<dbReference type="PANTHER" id="PTHR43065:SF46">
    <property type="entry name" value="C4-DICARBOXYLATE TRANSPORT SENSOR PROTEIN DCTB"/>
    <property type="match status" value="1"/>
</dbReference>
<evidence type="ECO:0000256" key="6">
    <source>
        <dbReference type="ARBA" id="ARBA00022777"/>
    </source>
</evidence>
<dbReference type="GO" id="GO:0006355">
    <property type="term" value="P:regulation of DNA-templated transcription"/>
    <property type="evidence" value="ECO:0007669"/>
    <property type="project" value="InterPro"/>
</dbReference>
<evidence type="ECO:0000313" key="15">
    <source>
        <dbReference type="Proteomes" id="UP000199233"/>
    </source>
</evidence>
<dbReference type="AlphaFoldDB" id="A0A1H8ZNE2"/>
<dbReference type="PROSITE" id="PS50109">
    <property type="entry name" value="HIS_KIN"/>
    <property type="match status" value="1"/>
</dbReference>
<organism evidence="14 15">
    <name type="scientific">Solimonas aquatica</name>
    <dbReference type="NCBI Taxonomy" id="489703"/>
    <lineage>
        <taxon>Bacteria</taxon>
        <taxon>Pseudomonadati</taxon>
        <taxon>Pseudomonadota</taxon>
        <taxon>Gammaproteobacteria</taxon>
        <taxon>Nevskiales</taxon>
        <taxon>Nevskiaceae</taxon>
        <taxon>Solimonas</taxon>
    </lineage>
</organism>
<dbReference type="Pfam" id="PF00512">
    <property type="entry name" value="HisKA"/>
    <property type="match status" value="1"/>
</dbReference>
<feature type="domain" description="PAS" evidence="12">
    <location>
        <begin position="138"/>
        <end position="208"/>
    </location>
</feature>
<keyword evidence="5" id="KW-0547">Nucleotide-binding</keyword>
<dbReference type="CDD" id="cd00130">
    <property type="entry name" value="PAS"/>
    <property type="match status" value="2"/>
</dbReference>
<evidence type="ECO:0000256" key="5">
    <source>
        <dbReference type="ARBA" id="ARBA00022741"/>
    </source>
</evidence>
<dbReference type="Pfam" id="PF00989">
    <property type="entry name" value="PAS"/>
    <property type="match status" value="1"/>
</dbReference>
<evidence type="ECO:0000259" key="13">
    <source>
        <dbReference type="PROSITE" id="PS50113"/>
    </source>
</evidence>
<dbReference type="InterPro" id="IPR000700">
    <property type="entry name" value="PAS-assoc_C"/>
</dbReference>
<dbReference type="InterPro" id="IPR003594">
    <property type="entry name" value="HATPase_dom"/>
</dbReference>
<dbReference type="GO" id="GO:0005524">
    <property type="term" value="F:ATP binding"/>
    <property type="evidence" value="ECO:0007669"/>
    <property type="project" value="UniProtKB-KW"/>
</dbReference>
<comment type="function">
    <text evidence="9">Putative oxygen sensor; modulates the activity of FixJ, a transcriptional activator of nitrogen fixation fixK gene. FixL probably acts as a kinase that phosphorylates FixJ.</text>
</comment>
<evidence type="ECO:0000256" key="9">
    <source>
        <dbReference type="ARBA" id="ARBA00059827"/>
    </source>
</evidence>
<evidence type="ECO:0000256" key="1">
    <source>
        <dbReference type="ARBA" id="ARBA00000085"/>
    </source>
</evidence>
<keyword evidence="3" id="KW-0597">Phosphoprotein</keyword>
<evidence type="ECO:0000256" key="4">
    <source>
        <dbReference type="ARBA" id="ARBA00022679"/>
    </source>
</evidence>
<evidence type="ECO:0000256" key="7">
    <source>
        <dbReference type="ARBA" id="ARBA00022840"/>
    </source>
</evidence>
<dbReference type="Gene3D" id="3.30.565.10">
    <property type="entry name" value="Histidine kinase-like ATPase, C-terminal domain"/>
    <property type="match status" value="1"/>
</dbReference>
<dbReference type="SUPFAM" id="SSF55785">
    <property type="entry name" value="PYP-like sensor domain (PAS domain)"/>
    <property type="match status" value="2"/>
</dbReference>
<dbReference type="NCBIfam" id="TIGR00229">
    <property type="entry name" value="sensory_box"/>
    <property type="match status" value="2"/>
</dbReference>
<comment type="catalytic activity">
    <reaction evidence="1">
        <text>ATP + protein L-histidine = ADP + protein N-phospho-L-histidine.</text>
        <dbReference type="EC" id="2.7.13.3"/>
    </reaction>
</comment>
<evidence type="ECO:0000259" key="11">
    <source>
        <dbReference type="PROSITE" id="PS50109"/>
    </source>
</evidence>
<dbReference type="InterPro" id="IPR003661">
    <property type="entry name" value="HisK_dim/P_dom"/>
</dbReference>